<dbReference type="InterPro" id="IPR002347">
    <property type="entry name" value="SDR_fam"/>
</dbReference>
<dbReference type="EC" id="1.1.1.102" evidence="9"/>
<dbReference type="GO" id="GO:0006666">
    <property type="term" value="P:3-keto-sphinganine metabolic process"/>
    <property type="evidence" value="ECO:0007669"/>
    <property type="project" value="InterPro"/>
</dbReference>
<keyword evidence="8" id="KW-0443">Lipid metabolism</keyword>
<dbReference type="Gene3D" id="3.40.50.720">
    <property type="entry name" value="NAD(P)-binding Rossmann-like Domain"/>
    <property type="match status" value="1"/>
</dbReference>
<comment type="catalytic activity">
    <reaction evidence="11">
        <text>sphinganine + NADP(+) = 3-oxosphinganine + NADPH + H(+)</text>
        <dbReference type="Rhea" id="RHEA:22640"/>
        <dbReference type="ChEBI" id="CHEBI:15378"/>
        <dbReference type="ChEBI" id="CHEBI:57783"/>
        <dbReference type="ChEBI" id="CHEBI:57817"/>
        <dbReference type="ChEBI" id="CHEBI:58299"/>
        <dbReference type="ChEBI" id="CHEBI:58349"/>
        <dbReference type="EC" id="1.1.1.102"/>
    </reaction>
    <physiologicalReaction direction="right-to-left" evidence="11">
        <dbReference type="Rhea" id="RHEA:22642"/>
    </physiologicalReaction>
</comment>
<keyword evidence="4" id="KW-0256">Endoplasmic reticulum</keyword>
<dbReference type="CDD" id="cd08939">
    <property type="entry name" value="KDSR-like_SDR_c"/>
    <property type="match status" value="1"/>
</dbReference>
<accession>A0A9P4I8L9</accession>
<reference evidence="12" key="1">
    <citation type="journal article" date="2020" name="Stud. Mycol.">
        <title>101 Dothideomycetes genomes: a test case for predicting lifestyles and emergence of pathogens.</title>
        <authorList>
            <person name="Haridas S."/>
            <person name="Albert R."/>
            <person name="Binder M."/>
            <person name="Bloem J."/>
            <person name="Labutti K."/>
            <person name="Salamov A."/>
            <person name="Andreopoulos B."/>
            <person name="Baker S."/>
            <person name="Barry K."/>
            <person name="Bills G."/>
            <person name="Bluhm B."/>
            <person name="Cannon C."/>
            <person name="Castanera R."/>
            <person name="Culley D."/>
            <person name="Daum C."/>
            <person name="Ezra D."/>
            <person name="Gonzalez J."/>
            <person name="Henrissat B."/>
            <person name="Kuo A."/>
            <person name="Liang C."/>
            <person name="Lipzen A."/>
            <person name="Lutzoni F."/>
            <person name="Magnuson J."/>
            <person name="Mondo S."/>
            <person name="Nolan M."/>
            <person name="Ohm R."/>
            <person name="Pangilinan J."/>
            <person name="Park H.-J."/>
            <person name="Ramirez L."/>
            <person name="Alfaro M."/>
            <person name="Sun H."/>
            <person name="Tritt A."/>
            <person name="Yoshinaga Y."/>
            <person name="Zwiers L.-H."/>
            <person name="Turgeon B."/>
            <person name="Goodwin S."/>
            <person name="Spatafora J."/>
            <person name="Crous P."/>
            <person name="Grigoriev I."/>
        </authorList>
    </citation>
    <scope>NUCLEOTIDE SEQUENCE</scope>
    <source>
        <strain evidence="12">CBS 133067</strain>
    </source>
</reference>
<name>A0A9P4I8L9_9PEZI</name>
<dbReference type="PANTHER" id="PTHR43550">
    <property type="entry name" value="3-KETODIHYDROSPHINGOSINE REDUCTASE"/>
    <property type="match status" value="1"/>
</dbReference>
<comment type="caution">
    <text evidence="12">The sequence shown here is derived from an EMBL/GenBank/DDBJ whole genome shotgun (WGS) entry which is preliminary data.</text>
</comment>
<dbReference type="OrthoDB" id="10267115at2759"/>
<dbReference type="GO" id="GO:0030148">
    <property type="term" value="P:sphingolipid biosynthetic process"/>
    <property type="evidence" value="ECO:0007669"/>
    <property type="project" value="InterPro"/>
</dbReference>
<evidence type="ECO:0000256" key="9">
    <source>
        <dbReference type="ARBA" id="ARBA00026112"/>
    </source>
</evidence>
<protein>
    <recommendedName>
        <fullName evidence="9">3-dehydrosphinganine reductase</fullName>
        <ecNumber evidence="9">1.1.1.102</ecNumber>
    </recommendedName>
</protein>
<evidence type="ECO:0000313" key="13">
    <source>
        <dbReference type="Proteomes" id="UP000799772"/>
    </source>
</evidence>
<dbReference type="Pfam" id="PF00106">
    <property type="entry name" value="adh_short"/>
    <property type="match status" value="1"/>
</dbReference>
<dbReference type="Proteomes" id="UP000799772">
    <property type="component" value="Unassembled WGS sequence"/>
</dbReference>
<dbReference type="PRINTS" id="PR00081">
    <property type="entry name" value="GDHRDH"/>
</dbReference>
<keyword evidence="7" id="KW-0560">Oxidoreductase</keyword>
<evidence type="ECO:0000256" key="8">
    <source>
        <dbReference type="ARBA" id="ARBA00023098"/>
    </source>
</evidence>
<dbReference type="InterPro" id="IPR045022">
    <property type="entry name" value="KDSR-like"/>
</dbReference>
<evidence type="ECO:0000256" key="5">
    <source>
        <dbReference type="ARBA" id="ARBA00022857"/>
    </source>
</evidence>
<evidence type="ECO:0000256" key="4">
    <source>
        <dbReference type="ARBA" id="ARBA00022824"/>
    </source>
</evidence>
<dbReference type="GO" id="GO:0047560">
    <property type="term" value="F:3-dehydrosphinganine reductase activity"/>
    <property type="evidence" value="ECO:0007669"/>
    <property type="project" value="UniProtKB-EC"/>
</dbReference>
<gene>
    <name evidence="12" type="ORF">NA57DRAFT_45863</name>
</gene>
<evidence type="ECO:0000256" key="1">
    <source>
        <dbReference type="ARBA" id="ARBA00004240"/>
    </source>
</evidence>
<keyword evidence="13" id="KW-1185">Reference proteome</keyword>
<dbReference type="PANTHER" id="PTHR43550:SF3">
    <property type="entry name" value="3-KETODIHYDROSPHINGOSINE REDUCTASE"/>
    <property type="match status" value="1"/>
</dbReference>
<comment type="pathway">
    <text evidence="2">Lipid metabolism; sphingolipid metabolism.</text>
</comment>
<sequence length="370" mass="40313">MFLLVFTGTFVLALVPILAMSLLSKRKNQFPVTGRTVILTGASQGMGRGVAKLLAQKGANVAIVARDLKKLDAALEYIRQAAASSPSQRFIRISADLTKYEENIRVIEEVTKWNGGQPPDIVWAIAGTSIPKLFLDADIKTLRDQMDINYWAGAFMAQASLKAWFGPYIDSYSAPPPDPKAAAKSKEKPPPRHVILTSSSAAFVGVTGYGIYSPPKAALRSLCDNVQSELNLYHGAFASRPSSTLIPQVKIHTVFPGNISSPGHAAEDLIKHPVTFALEKDDPMQSEDEVAAAAVAGLERGDYLIMTNWLGHLMRWGTMSGSPRNGWGLLDTVMSWIVNVAWLFIGPDMERTVWKWGKANGIYGKDGRKG</sequence>
<dbReference type="GO" id="GO:0005789">
    <property type="term" value="C:endoplasmic reticulum membrane"/>
    <property type="evidence" value="ECO:0007669"/>
    <property type="project" value="TreeGrafter"/>
</dbReference>
<proteinExistence type="predicted"/>
<dbReference type="EMBL" id="ML978133">
    <property type="protein sequence ID" value="KAF2094898.1"/>
    <property type="molecule type" value="Genomic_DNA"/>
</dbReference>
<evidence type="ECO:0000256" key="11">
    <source>
        <dbReference type="ARBA" id="ARBA00048930"/>
    </source>
</evidence>
<keyword evidence="5" id="KW-0521">NADP</keyword>
<evidence type="ECO:0000256" key="6">
    <source>
        <dbReference type="ARBA" id="ARBA00022919"/>
    </source>
</evidence>
<evidence type="ECO:0000256" key="7">
    <source>
        <dbReference type="ARBA" id="ARBA00023002"/>
    </source>
</evidence>
<evidence type="ECO:0000256" key="2">
    <source>
        <dbReference type="ARBA" id="ARBA00004760"/>
    </source>
</evidence>
<dbReference type="SUPFAM" id="SSF51735">
    <property type="entry name" value="NAD(P)-binding Rossmann-fold domains"/>
    <property type="match status" value="1"/>
</dbReference>
<organism evidence="12 13">
    <name type="scientific">Rhizodiscina lignyota</name>
    <dbReference type="NCBI Taxonomy" id="1504668"/>
    <lineage>
        <taxon>Eukaryota</taxon>
        <taxon>Fungi</taxon>
        <taxon>Dikarya</taxon>
        <taxon>Ascomycota</taxon>
        <taxon>Pezizomycotina</taxon>
        <taxon>Dothideomycetes</taxon>
        <taxon>Pleosporomycetidae</taxon>
        <taxon>Aulographales</taxon>
        <taxon>Rhizodiscinaceae</taxon>
        <taxon>Rhizodiscina</taxon>
    </lineage>
</organism>
<comment type="subcellular location">
    <subcellularLocation>
        <location evidence="1">Endoplasmic reticulum</location>
    </subcellularLocation>
</comment>
<evidence type="ECO:0000256" key="3">
    <source>
        <dbReference type="ARBA" id="ARBA00004991"/>
    </source>
</evidence>
<dbReference type="InterPro" id="IPR036291">
    <property type="entry name" value="NAD(P)-bd_dom_sf"/>
</dbReference>
<keyword evidence="6" id="KW-0746">Sphingolipid metabolism</keyword>
<comment type="function">
    <text evidence="10">Catalyzes the reduction of 3'-oxosphinganine (3-ketodihydrosphingosine/KDS) to sphinganine (dihydrosphingosine/DHS), the second step of de novo sphingolipid biosynthesis.</text>
</comment>
<dbReference type="AlphaFoldDB" id="A0A9P4I8L9"/>
<comment type="pathway">
    <text evidence="3">Sphingolipid metabolism.</text>
</comment>
<evidence type="ECO:0000313" key="12">
    <source>
        <dbReference type="EMBL" id="KAF2094898.1"/>
    </source>
</evidence>
<evidence type="ECO:0000256" key="10">
    <source>
        <dbReference type="ARBA" id="ARBA00044737"/>
    </source>
</evidence>